<feature type="transmembrane region" description="Helical" evidence="1">
    <location>
        <begin position="261"/>
        <end position="281"/>
    </location>
</feature>
<keyword evidence="3" id="KW-1185">Reference proteome</keyword>
<evidence type="ECO:0000313" key="3">
    <source>
        <dbReference type="Proteomes" id="UP000007305"/>
    </source>
</evidence>
<dbReference type="InParanoid" id="A0A804NQ33"/>
<keyword evidence="1" id="KW-0812">Transmembrane</keyword>
<evidence type="ECO:0000313" key="2">
    <source>
        <dbReference type="EnsemblPlants" id="Zm00001eb177420_P001"/>
    </source>
</evidence>
<keyword evidence="1" id="KW-0472">Membrane</keyword>
<dbReference type="AlphaFoldDB" id="A0A804NQ33"/>
<accession>A0A804NQ33</accession>
<reference evidence="3" key="1">
    <citation type="journal article" date="2009" name="Science">
        <title>The B73 maize genome: complexity, diversity, and dynamics.</title>
        <authorList>
            <person name="Schnable P.S."/>
            <person name="Ware D."/>
            <person name="Fulton R.S."/>
            <person name="Stein J.C."/>
            <person name="Wei F."/>
            <person name="Pasternak S."/>
            <person name="Liang C."/>
            <person name="Zhang J."/>
            <person name="Fulton L."/>
            <person name="Graves T.A."/>
            <person name="Minx P."/>
            <person name="Reily A.D."/>
            <person name="Courtney L."/>
            <person name="Kruchowski S.S."/>
            <person name="Tomlinson C."/>
            <person name="Strong C."/>
            <person name="Delehaunty K."/>
            <person name="Fronick C."/>
            <person name="Courtney B."/>
            <person name="Rock S.M."/>
            <person name="Belter E."/>
            <person name="Du F."/>
            <person name="Kim K."/>
            <person name="Abbott R.M."/>
            <person name="Cotton M."/>
            <person name="Levy A."/>
            <person name="Marchetto P."/>
            <person name="Ochoa K."/>
            <person name="Jackson S.M."/>
            <person name="Gillam B."/>
            <person name="Chen W."/>
            <person name="Yan L."/>
            <person name="Higginbotham J."/>
            <person name="Cardenas M."/>
            <person name="Waligorski J."/>
            <person name="Applebaum E."/>
            <person name="Phelps L."/>
            <person name="Falcone J."/>
            <person name="Kanchi K."/>
            <person name="Thane T."/>
            <person name="Scimone A."/>
            <person name="Thane N."/>
            <person name="Henke J."/>
            <person name="Wang T."/>
            <person name="Ruppert J."/>
            <person name="Shah N."/>
            <person name="Rotter K."/>
            <person name="Hodges J."/>
            <person name="Ingenthron E."/>
            <person name="Cordes M."/>
            <person name="Kohlberg S."/>
            <person name="Sgro J."/>
            <person name="Delgado B."/>
            <person name="Mead K."/>
            <person name="Chinwalla A."/>
            <person name="Leonard S."/>
            <person name="Crouse K."/>
            <person name="Collura K."/>
            <person name="Kudrna D."/>
            <person name="Currie J."/>
            <person name="He R."/>
            <person name="Angelova A."/>
            <person name="Rajasekar S."/>
            <person name="Mueller T."/>
            <person name="Lomeli R."/>
            <person name="Scara G."/>
            <person name="Ko A."/>
            <person name="Delaney K."/>
            <person name="Wissotski M."/>
            <person name="Lopez G."/>
            <person name="Campos D."/>
            <person name="Braidotti M."/>
            <person name="Ashley E."/>
            <person name="Golser W."/>
            <person name="Kim H."/>
            <person name="Lee S."/>
            <person name="Lin J."/>
            <person name="Dujmic Z."/>
            <person name="Kim W."/>
            <person name="Talag J."/>
            <person name="Zuccolo A."/>
            <person name="Fan C."/>
            <person name="Sebastian A."/>
            <person name="Kramer M."/>
            <person name="Spiegel L."/>
            <person name="Nascimento L."/>
            <person name="Zutavern T."/>
            <person name="Miller B."/>
            <person name="Ambroise C."/>
            <person name="Muller S."/>
            <person name="Spooner W."/>
            <person name="Narechania A."/>
            <person name="Ren L."/>
            <person name="Wei S."/>
            <person name="Kumari S."/>
            <person name="Faga B."/>
            <person name="Levy M.J."/>
            <person name="McMahan L."/>
            <person name="Van Buren P."/>
            <person name="Vaughn M.W."/>
            <person name="Ying K."/>
            <person name="Yeh C.-T."/>
            <person name="Emrich S.J."/>
            <person name="Jia Y."/>
            <person name="Kalyanaraman A."/>
            <person name="Hsia A.-P."/>
            <person name="Barbazuk W.B."/>
            <person name="Baucom R.S."/>
            <person name="Brutnell T.P."/>
            <person name="Carpita N.C."/>
            <person name="Chaparro C."/>
            <person name="Chia J.-M."/>
            <person name="Deragon J.-M."/>
            <person name="Estill J.C."/>
            <person name="Fu Y."/>
            <person name="Jeddeloh J.A."/>
            <person name="Han Y."/>
            <person name="Lee H."/>
            <person name="Li P."/>
            <person name="Lisch D.R."/>
            <person name="Liu S."/>
            <person name="Liu Z."/>
            <person name="Nagel D.H."/>
            <person name="McCann M.C."/>
            <person name="SanMiguel P."/>
            <person name="Myers A.M."/>
            <person name="Nettleton D."/>
            <person name="Nguyen J."/>
            <person name="Penning B.W."/>
            <person name="Ponnala L."/>
            <person name="Schneider K.L."/>
            <person name="Schwartz D.C."/>
            <person name="Sharma A."/>
            <person name="Soderlund C."/>
            <person name="Springer N.M."/>
            <person name="Sun Q."/>
            <person name="Wang H."/>
            <person name="Waterman M."/>
            <person name="Westerman R."/>
            <person name="Wolfgruber T.K."/>
            <person name="Yang L."/>
            <person name="Yu Y."/>
            <person name="Zhang L."/>
            <person name="Zhou S."/>
            <person name="Zhu Q."/>
            <person name="Bennetzen J.L."/>
            <person name="Dawe R.K."/>
            <person name="Jiang J."/>
            <person name="Jiang N."/>
            <person name="Presting G.G."/>
            <person name="Wessler S.R."/>
            <person name="Aluru S."/>
            <person name="Martienssen R.A."/>
            <person name="Clifton S.W."/>
            <person name="McCombie W.R."/>
            <person name="Wing R.A."/>
            <person name="Wilson R.K."/>
        </authorList>
    </citation>
    <scope>NUCLEOTIDE SEQUENCE [LARGE SCALE GENOMIC DNA]</scope>
    <source>
        <strain evidence="3">cv. B73</strain>
    </source>
</reference>
<proteinExistence type="predicted"/>
<organism evidence="2 3">
    <name type="scientific">Zea mays</name>
    <name type="common">Maize</name>
    <dbReference type="NCBI Taxonomy" id="4577"/>
    <lineage>
        <taxon>Eukaryota</taxon>
        <taxon>Viridiplantae</taxon>
        <taxon>Streptophyta</taxon>
        <taxon>Embryophyta</taxon>
        <taxon>Tracheophyta</taxon>
        <taxon>Spermatophyta</taxon>
        <taxon>Magnoliopsida</taxon>
        <taxon>Liliopsida</taxon>
        <taxon>Poales</taxon>
        <taxon>Poaceae</taxon>
        <taxon>PACMAD clade</taxon>
        <taxon>Panicoideae</taxon>
        <taxon>Andropogonodae</taxon>
        <taxon>Andropogoneae</taxon>
        <taxon>Tripsacinae</taxon>
        <taxon>Zea</taxon>
    </lineage>
</organism>
<dbReference type="Proteomes" id="UP000007305">
    <property type="component" value="Chromosome 4"/>
</dbReference>
<protein>
    <submittedName>
        <fullName evidence="2">Uncharacterized protein</fullName>
    </submittedName>
</protein>
<reference evidence="2" key="2">
    <citation type="submission" date="2019-07" db="EMBL/GenBank/DDBJ databases">
        <authorList>
            <person name="Seetharam A."/>
            <person name="Woodhouse M."/>
            <person name="Cannon E."/>
        </authorList>
    </citation>
    <scope>NUCLEOTIDE SEQUENCE [LARGE SCALE GENOMIC DNA]</scope>
    <source>
        <strain evidence="2">cv. B73</strain>
    </source>
</reference>
<reference evidence="2" key="3">
    <citation type="submission" date="2021-05" db="UniProtKB">
        <authorList>
            <consortium name="EnsemblPlants"/>
        </authorList>
    </citation>
    <scope>IDENTIFICATION</scope>
    <source>
        <strain evidence="2">cv. B73</strain>
    </source>
</reference>
<keyword evidence="1" id="KW-1133">Transmembrane helix</keyword>
<evidence type="ECO:0000256" key="1">
    <source>
        <dbReference type="SAM" id="Phobius"/>
    </source>
</evidence>
<name>A0A804NQ33_MAIZE</name>
<dbReference type="EnsemblPlants" id="Zm00001eb177420_T001">
    <property type="protein sequence ID" value="Zm00001eb177420_P001"/>
    <property type="gene ID" value="Zm00001eb177420"/>
</dbReference>
<dbReference type="Gramene" id="Zm00001eb177420_T001">
    <property type="protein sequence ID" value="Zm00001eb177420_P001"/>
    <property type="gene ID" value="Zm00001eb177420"/>
</dbReference>
<sequence>MQIVEKVRYYLVKKRKIKYLHLIHVQGATLLSQNKICSVCLLSILSMPVKKYLNFRCTLPGQPYLVPLLASSRTGFFPSHLHSRWIFVYVPHLGQLQACFLPYLLPTLEPTTALSLLRMARAPTQPFPFQQLSTPSLPSRELATPIFLVPSFLCVSPTAVSLPSARPVNAMDAGVLCSPRSFLLGPCLHGVSTWSSGRVLGRLFLCCRSPVICQRPSARLFQFAIVCPWSRLHTKLRSWPRPAKFRPPWLRAGFSVRRDPLLGVLLAPDTALGLAIFTAFAGRDFA</sequence>